<dbReference type="InterPro" id="IPR019554">
    <property type="entry name" value="Soluble_ligand-bd"/>
</dbReference>
<dbReference type="Pfam" id="PF12836">
    <property type="entry name" value="HHH_3"/>
    <property type="match status" value="1"/>
</dbReference>
<evidence type="ECO:0000313" key="4">
    <source>
        <dbReference type="Proteomes" id="UP000245433"/>
    </source>
</evidence>
<keyword evidence="1" id="KW-0812">Transmembrane</keyword>
<feature type="domain" description="Helix-hairpin-helix DNA-binding motif class 1" evidence="2">
    <location>
        <begin position="158"/>
        <end position="177"/>
    </location>
</feature>
<dbReference type="SUPFAM" id="SSF47781">
    <property type="entry name" value="RuvA domain 2-like"/>
    <property type="match status" value="1"/>
</dbReference>
<dbReference type="InterPro" id="IPR051675">
    <property type="entry name" value="Endo/Exo/Phosphatase_dom_1"/>
</dbReference>
<organism evidence="3 4">
    <name type="scientific">Convivina intestini</name>
    <dbReference type="NCBI Taxonomy" id="1505726"/>
    <lineage>
        <taxon>Bacteria</taxon>
        <taxon>Bacillati</taxon>
        <taxon>Bacillota</taxon>
        <taxon>Bacilli</taxon>
        <taxon>Lactobacillales</taxon>
        <taxon>Lactobacillaceae</taxon>
        <taxon>Convivina</taxon>
    </lineage>
</organism>
<dbReference type="OrthoDB" id="9790239at2"/>
<sequence length="210" mass="22846">MAFLQVSRQWLQGHQRLALMGVITFGIVLVLVAWAMFSTNRQPAARPNKANVDMVSSTDASSSTSQSTAITVDVKGAIVHPGLYHLKENQRLADLIQLAGGLTDQADQRQINLAQKLTDGQAIYLISQGENPINPDLNVGSTPSNSARTVNLNTASLEVLQQLDGVGAKKAEKIIAYRNSQHGFKKIEELKEVEGIGEKRFEKLKAKVSV</sequence>
<keyword evidence="4" id="KW-1185">Reference proteome</keyword>
<gene>
    <name evidence="3" type="ORF">C7384_102131</name>
</gene>
<dbReference type="Gene3D" id="3.10.560.10">
    <property type="entry name" value="Outer membrane lipoprotein wza domain like"/>
    <property type="match status" value="1"/>
</dbReference>
<dbReference type="NCBIfam" id="TIGR00426">
    <property type="entry name" value="competence protein ComEA helix-hairpin-helix repeat region"/>
    <property type="match status" value="1"/>
</dbReference>
<protein>
    <submittedName>
        <fullName evidence="3">Competence protein ComEA</fullName>
    </submittedName>
</protein>
<dbReference type="GO" id="GO:0006281">
    <property type="term" value="P:DNA repair"/>
    <property type="evidence" value="ECO:0007669"/>
    <property type="project" value="InterPro"/>
</dbReference>
<dbReference type="InterPro" id="IPR004509">
    <property type="entry name" value="Competence_ComEA_HhH"/>
</dbReference>
<dbReference type="GO" id="GO:0003677">
    <property type="term" value="F:DNA binding"/>
    <property type="evidence" value="ECO:0007669"/>
    <property type="project" value="InterPro"/>
</dbReference>
<dbReference type="SMART" id="SM00278">
    <property type="entry name" value="HhH1"/>
    <property type="match status" value="2"/>
</dbReference>
<dbReference type="Proteomes" id="UP000245433">
    <property type="component" value="Unassembled WGS sequence"/>
</dbReference>
<accession>A0A2U1DCC1</accession>
<dbReference type="AlphaFoldDB" id="A0A2U1DCC1"/>
<dbReference type="RefSeq" id="WP_089938187.1">
    <property type="nucleotide sequence ID" value="NZ_CAKOEX010000002.1"/>
</dbReference>
<feature type="transmembrane region" description="Helical" evidence="1">
    <location>
        <begin position="17"/>
        <end position="37"/>
    </location>
</feature>
<comment type="caution">
    <text evidence="3">The sequence shown here is derived from an EMBL/GenBank/DDBJ whole genome shotgun (WGS) entry which is preliminary data.</text>
</comment>
<evidence type="ECO:0000313" key="3">
    <source>
        <dbReference type="EMBL" id="PVY85311.1"/>
    </source>
</evidence>
<keyword evidence="1" id="KW-0472">Membrane</keyword>
<proteinExistence type="predicted"/>
<evidence type="ECO:0000256" key="1">
    <source>
        <dbReference type="SAM" id="Phobius"/>
    </source>
</evidence>
<evidence type="ECO:0000259" key="2">
    <source>
        <dbReference type="SMART" id="SM00278"/>
    </source>
</evidence>
<dbReference type="PANTHER" id="PTHR21180">
    <property type="entry name" value="ENDONUCLEASE/EXONUCLEASE/PHOSPHATASE FAMILY DOMAIN-CONTAINING PROTEIN 1"/>
    <property type="match status" value="1"/>
</dbReference>
<keyword evidence="1" id="KW-1133">Transmembrane helix</keyword>
<dbReference type="InterPro" id="IPR003583">
    <property type="entry name" value="Hlx-hairpin-Hlx_DNA-bd_motif"/>
</dbReference>
<dbReference type="Gene3D" id="1.10.150.310">
    <property type="entry name" value="Tex RuvX-like domain-like"/>
    <property type="match status" value="1"/>
</dbReference>
<dbReference type="GO" id="GO:0015628">
    <property type="term" value="P:protein secretion by the type II secretion system"/>
    <property type="evidence" value="ECO:0007669"/>
    <property type="project" value="TreeGrafter"/>
</dbReference>
<dbReference type="Pfam" id="PF10531">
    <property type="entry name" value="SLBB"/>
    <property type="match status" value="1"/>
</dbReference>
<dbReference type="PANTHER" id="PTHR21180:SF32">
    <property type="entry name" value="ENDONUCLEASE_EXONUCLEASE_PHOSPHATASE FAMILY DOMAIN-CONTAINING PROTEIN 1"/>
    <property type="match status" value="1"/>
</dbReference>
<reference evidence="3 4" key="1">
    <citation type="submission" date="2018-04" db="EMBL/GenBank/DDBJ databases">
        <title>Genomic Encyclopedia of Type Strains, Phase IV (KMG-IV): sequencing the most valuable type-strain genomes for metagenomic binning, comparative biology and taxonomic classification.</title>
        <authorList>
            <person name="Goeker M."/>
        </authorList>
    </citation>
    <scope>NUCLEOTIDE SEQUENCE [LARGE SCALE GENOMIC DNA]</scope>
    <source>
        <strain evidence="3 4">DSM 28795</strain>
    </source>
</reference>
<dbReference type="GO" id="GO:0015627">
    <property type="term" value="C:type II protein secretion system complex"/>
    <property type="evidence" value="ECO:0007669"/>
    <property type="project" value="TreeGrafter"/>
</dbReference>
<dbReference type="EMBL" id="QEKT01000002">
    <property type="protein sequence ID" value="PVY85311.1"/>
    <property type="molecule type" value="Genomic_DNA"/>
</dbReference>
<name>A0A2U1DCC1_9LACO</name>
<feature type="domain" description="Helix-hairpin-helix DNA-binding motif class 1" evidence="2">
    <location>
        <begin position="188"/>
        <end position="207"/>
    </location>
</feature>
<dbReference type="InterPro" id="IPR010994">
    <property type="entry name" value="RuvA_2-like"/>
</dbReference>